<name>A0A1Q9AKM7_9HYPH</name>
<evidence type="ECO:0000313" key="1">
    <source>
        <dbReference type="EMBL" id="OLP55868.1"/>
    </source>
</evidence>
<gene>
    <name evidence="1" type="ORF">BJF92_01785</name>
    <name evidence="2" type="ORF">BTR14_15590</name>
</gene>
<reference evidence="1 3" key="1">
    <citation type="submission" date="2016-09" db="EMBL/GenBank/DDBJ databases">
        <title>Rhizobium sp. nov., a novel species isolated from the rice rhizosphere.</title>
        <authorList>
            <person name="Zhao J."/>
            <person name="Zhang X."/>
        </authorList>
    </citation>
    <scope>NUCLEOTIDE SEQUENCE [LARGE SCALE GENOMIC DNA]</scope>
    <source>
        <strain evidence="1 3">MH17</strain>
    </source>
</reference>
<accession>A0A1Q9AKM7</accession>
<organism evidence="1 3">
    <name type="scientific">Xaviernesmea rhizosphaerae</name>
    <dbReference type="NCBI Taxonomy" id="1672749"/>
    <lineage>
        <taxon>Bacteria</taxon>
        <taxon>Pseudomonadati</taxon>
        <taxon>Pseudomonadota</taxon>
        <taxon>Alphaproteobacteria</taxon>
        <taxon>Hyphomicrobiales</taxon>
        <taxon>Rhizobiaceae</taxon>
        <taxon>Rhizobium/Agrobacterium group</taxon>
        <taxon>Xaviernesmea</taxon>
    </lineage>
</organism>
<dbReference type="Proteomes" id="UP000186143">
    <property type="component" value="Unassembled WGS sequence"/>
</dbReference>
<reference evidence="2 4" key="3">
    <citation type="journal article" date="2017" name="Antonie Van Leeuwenhoek">
        <title>Rhizobium rhizosphaerae sp. nov., a novel species isolated from rice rhizosphere.</title>
        <authorList>
            <person name="Zhao J.J."/>
            <person name="Zhang J."/>
            <person name="Zhang R.J."/>
            <person name="Zhang C.W."/>
            <person name="Yin H.Q."/>
            <person name="Zhang X.X."/>
        </authorList>
    </citation>
    <scope>NUCLEOTIDE SEQUENCE [LARGE SCALE GENOMIC DNA]</scope>
    <source>
        <strain evidence="2 4">RD15</strain>
    </source>
</reference>
<dbReference type="EMBL" id="MKIO01000025">
    <property type="protein sequence ID" value="OLP55868.1"/>
    <property type="molecule type" value="Genomic_DNA"/>
</dbReference>
<comment type="caution">
    <text evidence="1">The sequence shown here is derived from an EMBL/GenBank/DDBJ whole genome shotgun (WGS) entry which is preliminary data.</text>
</comment>
<evidence type="ECO:0000313" key="3">
    <source>
        <dbReference type="Proteomes" id="UP000186143"/>
    </source>
</evidence>
<dbReference type="AlphaFoldDB" id="A0A1Q9AKM7"/>
<evidence type="ECO:0000313" key="2">
    <source>
        <dbReference type="EMBL" id="OQP85601.1"/>
    </source>
</evidence>
<proteinExistence type="predicted"/>
<dbReference type="Proteomes" id="UP000192652">
    <property type="component" value="Unassembled WGS sequence"/>
</dbReference>
<dbReference type="OrthoDB" id="9994316at2"/>
<reference evidence="2" key="2">
    <citation type="submission" date="2016-12" db="EMBL/GenBank/DDBJ databases">
        <authorList>
            <person name="Zhang X."/>
            <person name="Zhao J."/>
        </authorList>
    </citation>
    <scope>NUCLEOTIDE SEQUENCE</scope>
    <source>
        <strain evidence="2">RD15</strain>
    </source>
</reference>
<dbReference type="EMBL" id="MSPX01000013">
    <property type="protein sequence ID" value="OQP85601.1"/>
    <property type="molecule type" value="Genomic_DNA"/>
</dbReference>
<sequence length="62" mass="7128">MPRRESDEKNRADTSSFDALMTECRDDGAQLSRTLHVFDAGLFDRALLEALVTENRERRAKD</sequence>
<evidence type="ECO:0000313" key="4">
    <source>
        <dbReference type="Proteomes" id="UP000192652"/>
    </source>
</evidence>
<dbReference type="RefSeq" id="WP_075634355.1">
    <property type="nucleotide sequence ID" value="NZ_MKIO01000025.1"/>
</dbReference>
<protein>
    <submittedName>
        <fullName evidence="1">Uncharacterized protein</fullName>
    </submittedName>
</protein>
<keyword evidence="4" id="KW-1185">Reference proteome</keyword>